<dbReference type="EMBL" id="AODF01000009">
    <property type="protein sequence ID" value="EUJ32866.1"/>
    <property type="molecule type" value="Genomic_DNA"/>
</dbReference>
<gene>
    <name evidence="1" type="ORF">MFLO_06244</name>
</gene>
<dbReference type="RefSeq" id="WP_036096899.1">
    <property type="nucleotide sequence ID" value="NZ_AODF01000009.1"/>
</dbReference>
<protein>
    <recommendedName>
        <fullName evidence="3">YtoQ family protein</fullName>
    </recommendedName>
</protein>
<keyword evidence="2" id="KW-1185">Reference proteome</keyword>
<name>A0ABN0RG85_9LIST</name>
<proteinExistence type="predicted"/>
<dbReference type="InterPro" id="IPR019884">
    <property type="entry name" value="YtoQ_family_protein"/>
</dbReference>
<evidence type="ECO:0000313" key="2">
    <source>
        <dbReference type="Proteomes" id="UP000019249"/>
    </source>
</evidence>
<reference evidence="1 2" key="1">
    <citation type="journal article" date="2014" name="Int. J. Syst. Evol. Microbiol.">
        <title>Listeria floridensis sp. nov., Listeria aquatica sp. nov., Listeria cornellensis sp. nov., Listeria riparia sp. nov. and Listeria grandensis sp. nov., from agricultural and natural environments.</title>
        <authorList>
            <person name="den Bakker H.C."/>
            <person name="Warchocki S."/>
            <person name="Wright E.M."/>
            <person name="Allred A.F."/>
            <person name="Ahlstrom C."/>
            <person name="Manuel C.S."/>
            <person name="Stasiewicz M.J."/>
            <person name="Burrell A."/>
            <person name="Roof S."/>
            <person name="Strawn L."/>
            <person name="Fortes E.D."/>
            <person name="Nightingale K.K."/>
            <person name="Kephart D."/>
            <person name="Wiedmann M."/>
        </authorList>
    </citation>
    <scope>NUCLEOTIDE SEQUENCE [LARGE SCALE GENOMIC DNA]</scope>
    <source>
        <strain evidence="1 2">FSL S10-1187</strain>
    </source>
</reference>
<dbReference type="SUPFAM" id="SSF52309">
    <property type="entry name" value="N-(deoxy)ribosyltransferase-like"/>
    <property type="match status" value="1"/>
</dbReference>
<sequence length="147" mass="16809">MKYTIYLAGEIHSDWRQELQEKLQEMKSAEFTFTGPQENHEKSDAIGETVLGTQPNLLYRDIQSSKINNLRTQLFLNKADLVIAYFGEKFKQWNTASDATIAIAKGKPVILIRPEKLHHPLKELAERANVTVGSIDEAVKVMEYLFD</sequence>
<evidence type="ECO:0008006" key="3">
    <source>
        <dbReference type="Google" id="ProtNLM"/>
    </source>
</evidence>
<accession>A0ABN0RG85</accession>
<dbReference type="Gene3D" id="3.40.50.450">
    <property type="match status" value="1"/>
</dbReference>
<comment type="caution">
    <text evidence="1">The sequence shown here is derived from an EMBL/GenBank/DDBJ whole genome shotgun (WGS) entry which is preliminary data.</text>
</comment>
<evidence type="ECO:0000313" key="1">
    <source>
        <dbReference type="EMBL" id="EUJ32866.1"/>
    </source>
</evidence>
<organism evidence="1 2">
    <name type="scientific">Listeria floridensis FSL S10-1187</name>
    <dbReference type="NCBI Taxonomy" id="1265817"/>
    <lineage>
        <taxon>Bacteria</taxon>
        <taxon>Bacillati</taxon>
        <taxon>Bacillota</taxon>
        <taxon>Bacilli</taxon>
        <taxon>Bacillales</taxon>
        <taxon>Listeriaceae</taxon>
        <taxon>Listeria</taxon>
    </lineage>
</organism>
<dbReference type="Proteomes" id="UP000019249">
    <property type="component" value="Unassembled WGS sequence"/>
</dbReference>
<dbReference type="NCBIfam" id="TIGR03646">
    <property type="entry name" value="YtoQ_fam"/>
    <property type="match status" value="1"/>
</dbReference>
<dbReference type="Pfam" id="PF11071">
    <property type="entry name" value="Nuc_deoxyri_tr3"/>
    <property type="match status" value="1"/>
</dbReference>